<evidence type="ECO:0000256" key="9">
    <source>
        <dbReference type="ARBA" id="ARBA00022801"/>
    </source>
</evidence>
<dbReference type="PANTHER" id="PTHR43788">
    <property type="entry name" value="DNA2/NAM7 HELICASE FAMILY MEMBER"/>
    <property type="match status" value="1"/>
</dbReference>
<dbReference type="EC" id="3.6.4.12" evidence="4"/>
<evidence type="ECO:0000256" key="14">
    <source>
        <dbReference type="ARBA" id="ARBA00055511"/>
    </source>
</evidence>
<feature type="compositionally biased region" description="Pro residues" evidence="17">
    <location>
        <begin position="965"/>
        <end position="975"/>
    </location>
</feature>
<comment type="caution">
    <text evidence="20">The sequence shown here is derived from an EMBL/GenBank/DDBJ whole genome shotgun (WGS) entry which is preliminary data.</text>
</comment>
<dbReference type="GO" id="GO:1903775">
    <property type="term" value="P:regulation of DNA double-strand break processing"/>
    <property type="evidence" value="ECO:0007669"/>
    <property type="project" value="UniProtKB-ARBA"/>
</dbReference>
<name>A0AA41NC11_SCICA</name>
<comment type="similarity">
    <text evidence="15">Belongs to the RecD family. HELB subfamily.</text>
</comment>
<feature type="region of interest" description="Disordered" evidence="17">
    <location>
        <begin position="1112"/>
        <end position="1147"/>
    </location>
</feature>
<dbReference type="GO" id="GO:0005737">
    <property type="term" value="C:cytoplasm"/>
    <property type="evidence" value="ECO:0007669"/>
    <property type="project" value="UniProtKB-SubCell"/>
</dbReference>
<dbReference type="FunFam" id="3.40.50.300:FF:001523">
    <property type="entry name" value="Helicase (DNA) B"/>
    <property type="match status" value="1"/>
</dbReference>
<evidence type="ECO:0000313" key="20">
    <source>
        <dbReference type="EMBL" id="MBZ3887658.1"/>
    </source>
</evidence>
<gene>
    <name evidence="20" type="ORF">SUZIE_194055</name>
</gene>
<dbReference type="Pfam" id="PF25894">
    <property type="entry name" value="WHD_HELB"/>
    <property type="match status" value="1"/>
</dbReference>
<dbReference type="SUPFAM" id="SSF52540">
    <property type="entry name" value="P-loop containing nucleoside triphosphate hydrolases"/>
    <property type="match status" value="2"/>
</dbReference>
<dbReference type="InterPro" id="IPR027785">
    <property type="entry name" value="UvrD-like_helicase_C"/>
</dbReference>
<feature type="compositionally biased region" description="Acidic residues" evidence="17">
    <location>
        <begin position="394"/>
        <end position="410"/>
    </location>
</feature>
<reference evidence="20" key="1">
    <citation type="submission" date="2020-03" db="EMBL/GenBank/DDBJ databases">
        <title>Studies in the Genomics of Life Span.</title>
        <authorList>
            <person name="Glass D."/>
        </authorList>
    </citation>
    <scope>NUCLEOTIDE SEQUENCE</scope>
    <source>
        <strain evidence="20">SUZIE</strain>
        <tissue evidence="20">Muscle</tissue>
    </source>
</reference>
<dbReference type="Gene3D" id="3.40.50.300">
    <property type="entry name" value="P-loop containing nucleotide triphosphate hydrolases"/>
    <property type="match status" value="3"/>
</dbReference>
<keyword evidence="8" id="KW-0547">Nucleotide-binding</keyword>
<feature type="region of interest" description="Disordered" evidence="17">
    <location>
        <begin position="1013"/>
        <end position="1035"/>
    </location>
</feature>
<evidence type="ECO:0000259" key="19">
    <source>
        <dbReference type="Pfam" id="PF25894"/>
    </source>
</evidence>
<keyword evidence="7" id="KW-0597">Phosphoprotein</keyword>
<dbReference type="Proteomes" id="UP001166674">
    <property type="component" value="Unassembled WGS sequence"/>
</dbReference>
<evidence type="ECO:0000256" key="13">
    <source>
        <dbReference type="ARBA" id="ARBA00047995"/>
    </source>
</evidence>
<keyword evidence="5" id="KW-0158">Chromosome</keyword>
<feature type="compositionally biased region" description="Basic and acidic residues" evidence="17">
    <location>
        <begin position="1112"/>
        <end position="1127"/>
    </location>
</feature>
<evidence type="ECO:0000256" key="1">
    <source>
        <dbReference type="ARBA" id="ARBA00004123"/>
    </source>
</evidence>
<feature type="compositionally biased region" description="Basic and acidic residues" evidence="17">
    <location>
        <begin position="1089"/>
        <end position="1098"/>
    </location>
</feature>
<evidence type="ECO:0000256" key="6">
    <source>
        <dbReference type="ARBA" id="ARBA00022490"/>
    </source>
</evidence>
<dbReference type="PANTHER" id="PTHR43788:SF6">
    <property type="entry name" value="DNA HELICASE B"/>
    <property type="match status" value="1"/>
</dbReference>
<dbReference type="AlphaFoldDB" id="A0AA41NC11"/>
<feature type="region of interest" description="Disordered" evidence="17">
    <location>
        <begin position="952"/>
        <end position="978"/>
    </location>
</feature>
<comment type="catalytic activity">
    <reaction evidence="13">
        <text>ATP + H2O = ADP + phosphate + H(+)</text>
        <dbReference type="Rhea" id="RHEA:13065"/>
        <dbReference type="ChEBI" id="CHEBI:15377"/>
        <dbReference type="ChEBI" id="CHEBI:15378"/>
        <dbReference type="ChEBI" id="CHEBI:30616"/>
        <dbReference type="ChEBI" id="CHEBI:43474"/>
        <dbReference type="ChEBI" id="CHEBI:456216"/>
        <dbReference type="EC" id="3.6.4.12"/>
    </reaction>
</comment>
<evidence type="ECO:0000256" key="2">
    <source>
        <dbReference type="ARBA" id="ARBA00004286"/>
    </source>
</evidence>
<comment type="function">
    <text evidence="14">5'-3' DNA helicase involved in DNA damage response by acting as an inhibitor of DNA end resection. Recruitment to single-stranded DNA (ssDNA) following DNA damage leads to inhibit the nucleases catalyzing resection, such as EXO1, BLM and DNA2, possibly via the 5'-3' ssDNA translocase activity of HELB. As cells approach S phase, DNA end resection is promoted by the nuclear export of HELB following phosphorylation. Acts independently of TP53BP1. Unwinds duplex DNA with 5'-3' polarity. Has single-strand DNA-dependent ATPase and DNA helicase activities. Prefers ATP and dATP as substrates. During S phase, may facilitate cellular recovery from replication stress.</text>
</comment>
<dbReference type="GO" id="GO:0005524">
    <property type="term" value="F:ATP binding"/>
    <property type="evidence" value="ECO:0007669"/>
    <property type="project" value="UniProtKB-KW"/>
</dbReference>
<keyword evidence="10 20" id="KW-0347">Helicase</keyword>
<dbReference type="EMBL" id="JAATJV010417528">
    <property type="protein sequence ID" value="MBZ3887658.1"/>
    <property type="molecule type" value="Genomic_DNA"/>
</dbReference>
<dbReference type="InterPro" id="IPR058839">
    <property type="entry name" value="WHD_HELB"/>
</dbReference>
<keyword evidence="12" id="KW-0539">Nucleus</keyword>
<dbReference type="GO" id="GO:0016787">
    <property type="term" value="F:hydrolase activity"/>
    <property type="evidence" value="ECO:0007669"/>
    <property type="project" value="UniProtKB-KW"/>
</dbReference>
<accession>A0AA41NC11</accession>
<evidence type="ECO:0000256" key="15">
    <source>
        <dbReference type="ARBA" id="ARBA00061441"/>
    </source>
</evidence>
<dbReference type="Pfam" id="PF13604">
    <property type="entry name" value="AAA_30"/>
    <property type="match status" value="1"/>
</dbReference>
<proteinExistence type="inferred from homology"/>
<evidence type="ECO:0000256" key="4">
    <source>
        <dbReference type="ARBA" id="ARBA00012551"/>
    </source>
</evidence>
<feature type="region of interest" description="Disordered" evidence="17">
    <location>
        <begin position="784"/>
        <end position="803"/>
    </location>
</feature>
<dbReference type="GO" id="GO:0006974">
    <property type="term" value="P:DNA damage response"/>
    <property type="evidence" value="ECO:0007669"/>
    <property type="project" value="UniProtKB-ARBA"/>
</dbReference>
<feature type="region of interest" description="Disordered" evidence="17">
    <location>
        <begin position="388"/>
        <end position="429"/>
    </location>
</feature>
<dbReference type="GO" id="GO:0005634">
    <property type="term" value="C:nucleus"/>
    <property type="evidence" value="ECO:0007669"/>
    <property type="project" value="UniProtKB-SubCell"/>
</dbReference>
<protein>
    <recommendedName>
        <fullName evidence="16">DNA helicase B</fullName>
        <ecNumber evidence="4">3.6.4.12</ecNumber>
    </recommendedName>
</protein>
<evidence type="ECO:0000256" key="12">
    <source>
        <dbReference type="ARBA" id="ARBA00023242"/>
    </source>
</evidence>
<evidence type="ECO:0000256" key="3">
    <source>
        <dbReference type="ARBA" id="ARBA00004496"/>
    </source>
</evidence>
<dbReference type="Gene3D" id="2.30.30.940">
    <property type="match status" value="1"/>
</dbReference>
<dbReference type="Pfam" id="PF13538">
    <property type="entry name" value="UvrD_C_2"/>
    <property type="match status" value="1"/>
</dbReference>
<evidence type="ECO:0000256" key="11">
    <source>
        <dbReference type="ARBA" id="ARBA00022840"/>
    </source>
</evidence>
<feature type="region of interest" description="Disordered" evidence="17">
    <location>
        <begin position="1076"/>
        <end position="1098"/>
    </location>
</feature>
<keyword evidence="21" id="KW-1185">Reference proteome</keyword>
<dbReference type="InterPro" id="IPR050534">
    <property type="entry name" value="Coronavir_polyprotein_1ab"/>
</dbReference>
<evidence type="ECO:0000256" key="7">
    <source>
        <dbReference type="ARBA" id="ARBA00022553"/>
    </source>
</evidence>
<evidence type="ECO:0000256" key="5">
    <source>
        <dbReference type="ARBA" id="ARBA00022454"/>
    </source>
</evidence>
<evidence type="ECO:0000313" key="21">
    <source>
        <dbReference type="Proteomes" id="UP001166674"/>
    </source>
</evidence>
<evidence type="ECO:0000256" key="10">
    <source>
        <dbReference type="ARBA" id="ARBA00022806"/>
    </source>
</evidence>
<comment type="subcellular location">
    <subcellularLocation>
        <location evidence="2">Chromosome</location>
    </subcellularLocation>
    <subcellularLocation>
        <location evidence="3">Cytoplasm</location>
    </subcellularLocation>
    <subcellularLocation>
        <location evidence="1">Nucleus</location>
    </subcellularLocation>
</comment>
<dbReference type="GO" id="GO:0017116">
    <property type="term" value="F:single-stranded DNA helicase activity"/>
    <property type="evidence" value="ECO:0007669"/>
    <property type="project" value="TreeGrafter"/>
</dbReference>
<dbReference type="CDD" id="cd17933">
    <property type="entry name" value="DEXSc_RecD-like"/>
    <property type="match status" value="1"/>
</dbReference>
<keyword evidence="9" id="KW-0378">Hydrolase</keyword>
<keyword evidence="11" id="KW-0067">ATP-binding</keyword>
<feature type="domain" description="UvrD-like helicase C-terminal" evidence="18">
    <location>
        <begin position="866"/>
        <end position="912"/>
    </location>
</feature>
<evidence type="ECO:0000256" key="16">
    <source>
        <dbReference type="ARBA" id="ARBA00072281"/>
    </source>
</evidence>
<evidence type="ECO:0000259" key="18">
    <source>
        <dbReference type="Pfam" id="PF13538"/>
    </source>
</evidence>
<evidence type="ECO:0000256" key="17">
    <source>
        <dbReference type="SAM" id="MobiDB-lite"/>
    </source>
</evidence>
<dbReference type="InterPro" id="IPR027417">
    <property type="entry name" value="P-loop_NTPase"/>
</dbReference>
<dbReference type="GO" id="GO:2000042">
    <property type="term" value="P:negative regulation of double-strand break repair via homologous recombination"/>
    <property type="evidence" value="ECO:0007669"/>
    <property type="project" value="UniProtKB-ARBA"/>
</dbReference>
<dbReference type="GO" id="GO:0006269">
    <property type="term" value="P:DNA replication, synthesis of primer"/>
    <property type="evidence" value="ECO:0007669"/>
    <property type="project" value="UniProtKB-ARBA"/>
</dbReference>
<keyword evidence="6" id="KW-0963">Cytoplasm</keyword>
<feature type="domain" description="DNA helicase B winged helix" evidence="19">
    <location>
        <begin position="241"/>
        <end position="350"/>
    </location>
</feature>
<organism evidence="20 21">
    <name type="scientific">Sciurus carolinensis</name>
    <name type="common">Eastern gray squirrel</name>
    <dbReference type="NCBI Taxonomy" id="30640"/>
    <lineage>
        <taxon>Eukaryota</taxon>
        <taxon>Metazoa</taxon>
        <taxon>Chordata</taxon>
        <taxon>Craniata</taxon>
        <taxon>Vertebrata</taxon>
        <taxon>Euteleostomi</taxon>
        <taxon>Mammalia</taxon>
        <taxon>Eutheria</taxon>
        <taxon>Euarchontoglires</taxon>
        <taxon>Glires</taxon>
        <taxon>Rodentia</taxon>
        <taxon>Sciuromorpha</taxon>
        <taxon>Sciuridae</taxon>
        <taxon>Sciurinae</taxon>
        <taxon>Sciurini</taxon>
        <taxon>Sciurus</taxon>
    </lineage>
</organism>
<sequence>MARLNGHLRELRGPLLPPREEVEEDYDYLEEDVEEDEDSVFVDAEELCSGGVKAGSLPGRIQVLIPDENTQEKCKVFGRFPITGPWWRVKVQVKPTGLKNYQVQGFPSYFLQSDMSPPNQKSICSLFLKECGVSSDKREEFLAWVNNVSSYNDLNFENLRETLKIFYMEEARKNKKKSAENEQEELLLDGEISVPPENTIPFIYVMTALQFPKVMEFLPVLLPRHFKRLINSDSNEVLEKIEEILGTHPWKLGFSKITYRDLKLLRCEASWMAFCQCPTLLQLMTDLEKNALVIYSTLKQICREHGHTCIEQADLTLEMSEHMSFHDAWLSLKFLKDIGVVTFEKDWIFLYDLYQAERGIASSISDLMKRPPWHLHVDVKKVLASIRAPKSEDSGSDEEESKPDETELENSEGILDPWGSDDLTWDNGENETNAEINEVQLDQDQVAALEMICSNAVTVISGKGGCGKTTIVSHLFKHIEKLEEIEVKKACEDFEQDQNVPEEWNTFFEQSHLGAEKTIEVLLTAPTGKATGLLRQKTGLPAYTLCQVNYSFYLWDKKLMDKNMPWKFSSVRVLVVDEGSLVSVGIFKSVLKLLCEHSKLSKLIILGDIRQLPSIEPGNLLKDLFETLKSRKCAIELKTNHRAESQLIVDNATRISKREFPRFDAELNISNPPFPISVEDKTFIFVRLPEDDTSSQLSESSRHSYLYSAVRSLLEENDFKSAKTSQFIAFRRQDCDLINDCCCKHYTGHLIKDHQKRLIFGVGDKICCTRNAYLSELLPGVTSGSQPDNDLEASGEGFGGTPHDFPKNKPDFESGIRLCNGEVFFITGDVTDVTFGKRRYLTINNMAGLEVTVDFKKLMKYCHIRHAWARTIHTFQGSEEDTVVYVVGKAGRQHWQHVYTAVTRGRCRVYVIAEESQLQNAIRRKSVPRNTRLKHFLQNKLSVNHASVADLPSQLKNSGDSGGPSTPPSASPLPTVPVSTITHDVSRCKSSVAEDGTFAWDGGWQLSSFDEADADEDLSQSRGSKRTCGTSDYESPNKVLMPRCHSSLITSSDVACVGTAPPPNILSAKCCSWKESGKSPGHTDSQGSSRDREGEEPRGIRIHCKEVAFYKKEKEEEEEKEKGKKKEEEEEEEEKEKKKKRKFQNPMSQEWIFLHDSALYPVVRESQKSGPRTPVLQAYSTKTVSFSQLEKPDRGS</sequence>
<dbReference type="GO" id="GO:0005694">
    <property type="term" value="C:chromosome"/>
    <property type="evidence" value="ECO:0007669"/>
    <property type="project" value="UniProtKB-SubCell"/>
</dbReference>
<dbReference type="CDD" id="cd18809">
    <property type="entry name" value="SF1_C_RecD"/>
    <property type="match status" value="1"/>
</dbReference>
<evidence type="ECO:0000256" key="8">
    <source>
        <dbReference type="ARBA" id="ARBA00022741"/>
    </source>
</evidence>